<evidence type="ECO:0000259" key="5">
    <source>
        <dbReference type="Pfam" id="PF17384"/>
    </source>
</evidence>
<dbReference type="Proteomes" id="UP000275951">
    <property type="component" value="Chromosome"/>
</dbReference>
<dbReference type="GO" id="GO:0006412">
    <property type="term" value="P:translation"/>
    <property type="evidence" value="ECO:0007669"/>
    <property type="project" value="TreeGrafter"/>
</dbReference>
<comment type="subcellular location">
    <subcellularLocation>
        <location evidence="3">Cytoplasm</location>
    </subcellularLocation>
</comment>
<comment type="function">
    <text evidence="3">Required for maturation of 30S ribosomal subunits.</text>
</comment>
<dbReference type="SUPFAM" id="SSF75420">
    <property type="entry name" value="YhbC-like, N-terminal domain"/>
    <property type="match status" value="1"/>
</dbReference>
<protein>
    <recommendedName>
        <fullName evidence="3">Ribosome maturation factor RimP</fullName>
    </recommendedName>
</protein>
<dbReference type="GO" id="GO:0000028">
    <property type="term" value="P:ribosomal small subunit assembly"/>
    <property type="evidence" value="ECO:0007669"/>
    <property type="project" value="TreeGrafter"/>
</dbReference>
<dbReference type="InterPro" id="IPR003728">
    <property type="entry name" value="Ribosome_maturation_RimP"/>
</dbReference>
<evidence type="ECO:0000259" key="4">
    <source>
        <dbReference type="Pfam" id="PF02576"/>
    </source>
</evidence>
<organism evidence="6 7">
    <name type="scientific">Trueperella pyogenes</name>
    <dbReference type="NCBI Taxonomy" id="1661"/>
    <lineage>
        <taxon>Bacteria</taxon>
        <taxon>Bacillati</taxon>
        <taxon>Actinomycetota</taxon>
        <taxon>Actinomycetes</taxon>
        <taxon>Actinomycetales</taxon>
        <taxon>Actinomycetaceae</taxon>
        <taxon>Trueperella</taxon>
    </lineage>
</organism>
<name>A0A2S1KV53_9ACTO</name>
<dbReference type="PANTHER" id="PTHR33867:SF1">
    <property type="entry name" value="RIBOSOME MATURATION FACTOR RIMP"/>
    <property type="match status" value="1"/>
</dbReference>
<accession>A0A2S1KV53</accession>
<evidence type="ECO:0000313" key="6">
    <source>
        <dbReference type="EMBL" id="AZR05842.1"/>
    </source>
</evidence>
<keyword evidence="1 3" id="KW-0963">Cytoplasm</keyword>
<gene>
    <name evidence="3" type="primary">rimP</name>
    <name evidence="6" type="ORF">EBQ10_00050</name>
</gene>
<comment type="similarity">
    <text evidence="3">Belongs to the RimP family.</text>
</comment>
<evidence type="ECO:0000256" key="3">
    <source>
        <dbReference type="HAMAP-Rule" id="MF_01077"/>
    </source>
</evidence>
<dbReference type="PANTHER" id="PTHR33867">
    <property type="entry name" value="RIBOSOME MATURATION FACTOR RIMP"/>
    <property type="match status" value="1"/>
</dbReference>
<dbReference type="EMBL" id="CP033905">
    <property type="protein sequence ID" value="AZR05842.1"/>
    <property type="molecule type" value="Genomic_DNA"/>
</dbReference>
<dbReference type="Pfam" id="PF17384">
    <property type="entry name" value="DUF150_C"/>
    <property type="match status" value="1"/>
</dbReference>
<evidence type="ECO:0000256" key="1">
    <source>
        <dbReference type="ARBA" id="ARBA00022490"/>
    </source>
</evidence>
<feature type="domain" description="Ribosome maturation factor RimP N-terminal" evidence="4">
    <location>
        <begin position="28"/>
        <end position="103"/>
    </location>
</feature>
<proteinExistence type="inferred from homology"/>
<dbReference type="InterPro" id="IPR036847">
    <property type="entry name" value="RimP_C_sf"/>
</dbReference>
<evidence type="ECO:0000256" key="2">
    <source>
        <dbReference type="ARBA" id="ARBA00022517"/>
    </source>
</evidence>
<dbReference type="HAMAP" id="MF_01077">
    <property type="entry name" value="RimP"/>
    <property type="match status" value="1"/>
</dbReference>
<dbReference type="CDD" id="cd01734">
    <property type="entry name" value="YlxS_C"/>
    <property type="match status" value="1"/>
</dbReference>
<dbReference type="GO" id="GO:0005829">
    <property type="term" value="C:cytosol"/>
    <property type="evidence" value="ECO:0007669"/>
    <property type="project" value="TreeGrafter"/>
</dbReference>
<dbReference type="InterPro" id="IPR028998">
    <property type="entry name" value="RimP_C"/>
</dbReference>
<dbReference type="Gene3D" id="3.30.300.70">
    <property type="entry name" value="RimP-like superfamily, N-terminal"/>
    <property type="match status" value="1"/>
</dbReference>
<dbReference type="AlphaFoldDB" id="A0A2S1KV53"/>
<keyword evidence="2 3" id="KW-0690">Ribosome biogenesis</keyword>
<dbReference type="SUPFAM" id="SSF74942">
    <property type="entry name" value="YhbC-like, C-terminal domain"/>
    <property type="match status" value="1"/>
</dbReference>
<dbReference type="STRING" id="1661.CQ11_01915"/>
<dbReference type="InterPro" id="IPR028989">
    <property type="entry name" value="RimP_N"/>
</dbReference>
<evidence type="ECO:0000313" key="7">
    <source>
        <dbReference type="Proteomes" id="UP000275951"/>
    </source>
</evidence>
<dbReference type="Pfam" id="PF02576">
    <property type="entry name" value="RimP_N"/>
    <property type="match status" value="1"/>
</dbReference>
<sequence>MPLCHNFILPHGTGRIFVMSKETEIAELIRPAIEDQGLFLESVVLTRAGKYTSLRVTIDLPAGPGGVDSEQLAAATRSVSAILDEVDPVSGAYTLEVSTPGAERPLTDERQFSRAEGRLVKVVLLSGDALTGRVVGVGSGNVTLALDGEESEIALSSIAKANVQIEF</sequence>
<feature type="domain" description="Ribosome maturation factor RimP C-terminal" evidence="5">
    <location>
        <begin position="106"/>
        <end position="167"/>
    </location>
</feature>
<dbReference type="OrthoDB" id="9805006at2"/>
<dbReference type="InterPro" id="IPR035956">
    <property type="entry name" value="RimP_N_sf"/>
</dbReference>
<reference evidence="6 7" key="1">
    <citation type="submission" date="2018-11" db="EMBL/GenBank/DDBJ databases">
        <title>Multidrug-resistant genes are associated with an 42-kb island TGI1 carrying a complex class 1 integron in a Trueperella pyogenes.</title>
        <authorList>
            <person name="Dong W."/>
        </authorList>
    </citation>
    <scope>NUCLEOTIDE SEQUENCE [LARGE SCALE GENOMIC DNA]</scope>
    <source>
        <strain evidence="6 7">TP4</strain>
    </source>
</reference>